<comment type="similarity">
    <text evidence="1">Belongs to the LysR transcriptional regulatory family.</text>
</comment>
<dbReference type="GO" id="GO:0003700">
    <property type="term" value="F:DNA-binding transcription factor activity"/>
    <property type="evidence" value="ECO:0007669"/>
    <property type="project" value="InterPro"/>
</dbReference>
<reference evidence="6 7" key="1">
    <citation type="submission" date="2016-08" db="EMBL/GenBank/DDBJ databases">
        <title>Genome sequence of Clavibacter michiganensis subsp. michiganensis strain CASJ007.</title>
        <authorList>
            <person name="Thapa S.P."/>
            <person name="Coaker G."/>
        </authorList>
    </citation>
    <scope>NUCLEOTIDE SEQUENCE [LARGE SCALE GENOMIC DNA]</scope>
    <source>
        <strain evidence="6">CASJ007</strain>
    </source>
</reference>
<accession>A0A251XFD1</accession>
<dbReference type="InterPro" id="IPR036390">
    <property type="entry name" value="WH_DNA-bd_sf"/>
</dbReference>
<sequence length="221" mass="24428">MLEMRRLRLLRELKLRGTIGAVADALSFSPSSVSQQLAQLEREAGVPLLRRVGRRVVLTPQAEILVEHTTALLERLERAETEVNASLANVSGTIRVAAFQSALLALVPPALTILRDDYPDLRVEITMREPESGLHDVWARDHDLVIAEQYPAHAAPRPADLDREELCVDPLRLGLPPGRDDVRSISDARRLPWVMEPAGTASRHFAEQVCRVAASSRTSAT</sequence>
<protein>
    <submittedName>
        <fullName evidence="6">HTH-type transcriptional regulator GltC</fullName>
    </submittedName>
</protein>
<dbReference type="AlphaFoldDB" id="A0A251XFD1"/>
<dbReference type="SUPFAM" id="SSF46785">
    <property type="entry name" value="Winged helix' DNA-binding domain"/>
    <property type="match status" value="1"/>
</dbReference>
<dbReference type="GO" id="GO:0003677">
    <property type="term" value="F:DNA binding"/>
    <property type="evidence" value="ECO:0007669"/>
    <property type="project" value="UniProtKB-KW"/>
</dbReference>
<dbReference type="Pfam" id="PF03466">
    <property type="entry name" value="LysR_substrate"/>
    <property type="match status" value="1"/>
</dbReference>
<dbReference type="PANTHER" id="PTHR30419">
    <property type="entry name" value="HTH-TYPE TRANSCRIPTIONAL REGULATOR YBHD"/>
    <property type="match status" value="1"/>
</dbReference>
<evidence type="ECO:0000256" key="4">
    <source>
        <dbReference type="ARBA" id="ARBA00023163"/>
    </source>
</evidence>
<evidence type="ECO:0000313" key="6">
    <source>
        <dbReference type="EMBL" id="OUE00971.1"/>
    </source>
</evidence>
<keyword evidence="4" id="KW-0804">Transcription</keyword>
<keyword evidence="2" id="KW-0805">Transcription regulation</keyword>
<dbReference type="PROSITE" id="PS50931">
    <property type="entry name" value="HTH_LYSR"/>
    <property type="match status" value="1"/>
</dbReference>
<dbReference type="GO" id="GO:0005829">
    <property type="term" value="C:cytosol"/>
    <property type="evidence" value="ECO:0007669"/>
    <property type="project" value="TreeGrafter"/>
</dbReference>
<gene>
    <name evidence="6" type="primary">gltC_1</name>
    <name evidence="6" type="ORF">CMMCAS07_16145</name>
</gene>
<dbReference type="InterPro" id="IPR005119">
    <property type="entry name" value="LysR_subst-bd"/>
</dbReference>
<evidence type="ECO:0000256" key="1">
    <source>
        <dbReference type="ARBA" id="ARBA00009437"/>
    </source>
</evidence>
<evidence type="ECO:0000256" key="2">
    <source>
        <dbReference type="ARBA" id="ARBA00023015"/>
    </source>
</evidence>
<comment type="caution">
    <text evidence="6">The sequence shown here is derived from an EMBL/GenBank/DDBJ whole genome shotgun (WGS) entry which is preliminary data.</text>
</comment>
<name>A0A251XFD1_CLAMM</name>
<organism evidence="6 7">
    <name type="scientific">Clavibacter michiganensis subsp. michiganensis</name>
    <dbReference type="NCBI Taxonomy" id="33013"/>
    <lineage>
        <taxon>Bacteria</taxon>
        <taxon>Bacillati</taxon>
        <taxon>Actinomycetota</taxon>
        <taxon>Actinomycetes</taxon>
        <taxon>Micrococcales</taxon>
        <taxon>Microbacteriaceae</taxon>
        <taxon>Clavibacter</taxon>
    </lineage>
</organism>
<dbReference type="Gene3D" id="1.10.10.10">
    <property type="entry name" value="Winged helix-like DNA-binding domain superfamily/Winged helix DNA-binding domain"/>
    <property type="match status" value="1"/>
</dbReference>
<dbReference type="Pfam" id="PF00126">
    <property type="entry name" value="HTH_1"/>
    <property type="match status" value="1"/>
</dbReference>
<dbReference type="Gene3D" id="3.40.190.10">
    <property type="entry name" value="Periplasmic binding protein-like II"/>
    <property type="match status" value="2"/>
</dbReference>
<evidence type="ECO:0000256" key="3">
    <source>
        <dbReference type="ARBA" id="ARBA00023125"/>
    </source>
</evidence>
<feature type="domain" description="HTH lysR-type" evidence="5">
    <location>
        <begin position="2"/>
        <end position="59"/>
    </location>
</feature>
<keyword evidence="3" id="KW-0238">DNA-binding</keyword>
<dbReference type="InterPro" id="IPR000847">
    <property type="entry name" value="LysR_HTH_N"/>
</dbReference>
<keyword evidence="7" id="KW-1185">Reference proteome</keyword>
<evidence type="ECO:0000313" key="7">
    <source>
        <dbReference type="Proteomes" id="UP000195062"/>
    </source>
</evidence>
<evidence type="ECO:0000259" key="5">
    <source>
        <dbReference type="PROSITE" id="PS50931"/>
    </source>
</evidence>
<dbReference type="SUPFAM" id="SSF53850">
    <property type="entry name" value="Periplasmic binding protein-like II"/>
    <property type="match status" value="1"/>
</dbReference>
<dbReference type="EMBL" id="MDHH01000004">
    <property type="protein sequence ID" value="OUE00971.1"/>
    <property type="molecule type" value="Genomic_DNA"/>
</dbReference>
<dbReference type="Proteomes" id="UP000195062">
    <property type="component" value="Unassembled WGS sequence"/>
</dbReference>
<dbReference type="PANTHER" id="PTHR30419:SF8">
    <property type="entry name" value="NITROGEN ASSIMILATION TRANSCRIPTIONAL ACTIVATOR-RELATED"/>
    <property type="match status" value="1"/>
</dbReference>
<dbReference type="InterPro" id="IPR050950">
    <property type="entry name" value="HTH-type_LysR_regulators"/>
</dbReference>
<dbReference type="InterPro" id="IPR036388">
    <property type="entry name" value="WH-like_DNA-bd_sf"/>
</dbReference>
<proteinExistence type="inferred from homology"/>